<dbReference type="EMBL" id="DF841451">
    <property type="protein sequence ID" value="GAT45528.1"/>
    <property type="molecule type" value="Genomic_DNA"/>
</dbReference>
<protein>
    <submittedName>
        <fullName evidence="2">Uncharacterized protein</fullName>
    </submittedName>
</protein>
<feature type="non-terminal residue" evidence="2">
    <location>
        <position position="1"/>
    </location>
</feature>
<feature type="region of interest" description="Disordered" evidence="1">
    <location>
        <begin position="34"/>
        <end position="54"/>
    </location>
</feature>
<evidence type="ECO:0000313" key="3">
    <source>
        <dbReference type="Proteomes" id="UP000815677"/>
    </source>
</evidence>
<sequence length="1077" mass="121943">LLQAQQQLDQRNGEVQSLNNLVFEKNNEIIQLRSNARDSQAPSQTRAPRRGTHASLGVAHNINKRLLQIPLDPAPLDAAPLDAASSNAKEPDPPPMFAGSSDLGRILGARDESVKCLMHMFEWIALSGDEIALHVERSPPKPRKNPAMPKLTKPVLNAVHIRLHLLALVVVSKLCLQKLLRATVYANFEEKQVTDFMEHIPASKAAIEAGPPEPDVFQWDFGDHYLKSQWNDHMISKIIDLAIECDEDDQNLIQKYKINRDYLRAIMLDKLQSYRANWTLDTPRSINGRLETVEEARARAANTIEQHQLAAKSTAAKKRKYDNRCETLVTTIEIKAQSKAPDLKTWKTLLKIVKRLGSTGMSSEEEDEVEVDDQKIIVYHVKICIWRAPEVVGYLGFVDQQHTLFKTTSRGAHAAPRIREPNAKGGVADAPRRLPKALYNEKWLKTRTPSFLKELEVSQESFQMLVAATDRMILRHGVRNCFAMPHIPAGKRSYALLASVHEYSQGSSYFDGFVRNKLGIFAVHYGDPEMILNLPNPNEASPPPASGLLWINPSQPYLVVLSRSTPFHGPIFSCLNVSEKHLPIEAVDLTSSAVGLPVEKQTRYGLGKTLIKEWKRLEWVLRRTLDVLVSFNDGFMAPGVSLTHLPFTHRYADRDAHTAEEAVRLAMEGRDAFLPLMAQVTMMWMILDAKFSHKWKPKLRQQTEIPWQWLDDLESSAVADMQTERVGGIVDLTSCRDDPNHRLLRHADWLYEIVLAKHRVPLYFYFGSQLPLQEPIPDVPWTIDGDVWCRCKASSSSPVAPVFPSPQPAIASRVSDFQLLPASDFSGRPIVLDPLEDRVIPKPEQNSGQLHGETFEDFFARRRLRNLEREAAESPAKKTARLAEEAKLVEAQQPSSKNGKNQPLVYIWDLEDGFFIRRLYGRTLARDRWEDFMPNQRRYDSFHRQWDLCEGFAPNESAEPDDYDDYYDDDNYMGGPPQSIYQETMPTIDDGATAEVYFKEILEEAHGSGDVEGLTREELLDEALPGYNAVRVTDILVDRFGYRMGAIVASNEVGVTDTVFYGVIGQPKWSPSEREKT</sequence>
<name>A0ABQ0L385_MYCCL</name>
<dbReference type="Proteomes" id="UP000815677">
    <property type="component" value="Unassembled WGS sequence"/>
</dbReference>
<feature type="non-terminal residue" evidence="2">
    <location>
        <position position="1077"/>
    </location>
</feature>
<evidence type="ECO:0000313" key="2">
    <source>
        <dbReference type="EMBL" id="GAT45528.1"/>
    </source>
</evidence>
<evidence type="ECO:0000256" key="1">
    <source>
        <dbReference type="SAM" id="MobiDB-lite"/>
    </source>
</evidence>
<reference evidence="2" key="1">
    <citation type="submission" date="2014-09" db="EMBL/GenBank/DDBJ databases">
        <title>Genome sequence of the luminous mushroom Mycena chlorophos for searching fungal bioluminescence genes.</title>
        <authorList>
            <person name="Tanaka Y."/>
            <person name="Kasuga D."/>
            <person name="Oba Y."/>
            <person name="Hase S."/>
            <person name="Sato K."/>
            <person name="Oba Y."/>
            <person name="Sakakibara Y."/>
        </authorList>
    </citation>
    <scope>NUCLEOTIDE SEQUENCE</scope>
</reference>
<feature type="region of interest" description="Disordered" evidence="1">
    <location>
        <begin position="78"/>
        <end position="101"/>
    </location>
</feature>
<accession>A0ABQ0L385</accession>
<organism evidence="2 3">
    <name type="scientific">Mycena chlorophos</name>
    <name type="common">Agaric fungus</name>
    <name type="synonym">Agaricus chlorophos</name>
    <dbReference type="NCBI Taxonomy" id="658473"/>
    <lineage>
        <taxon>Eukaryota</taxon>
        <taxon>Fungi</taxon>
        <taxon>Dikarya</taxon>
        <taxon>Basidiomycota</taxon>
        <taxon>Agaricomycotina</taxon>
        <taxon>Agaricomycetes</taxon>
        <taxon>Agaricomycetidae</taxon>
        <taxon>Agaricales</taxon>
        <taxon>Marasmiineae</taxon>
        <taxon>Mycenaceae</taxon>
        <taxon>Mycena</taxon>
    </lineage>
</organism>
<gene>
    <name evidence="2" type="ORF">MCHLO_03099</name>
</gene>
<proteinExistence type="predicted"/>
<feature type="compositionally biased region" description="Polar residues" evidence="1">
    <location>
        <begin position="34"/>
        <end position="46"/>
    </location>
</feature>
<keyword evidence="3" id="KW-1185">Reference proteome</keyword>